<comment type="caution">
    <text evidence="2">The sequence shown here is derived from an EMBL/GenBank/DDBJ whole genome shotgun (WGS) entry which is preliminary data.</text>
</comment>
<sequence>SDDICEDPYYSTPATDVSPRSITLNGMHEENGYNKIQLRVPKRHKDKVVSNGEILDENYSHIRKHDDKGVYYSTPCDAPGENGDEPNANNKRSLYTKENKENESNGNGMELIDNEIYIMEVKPDTNYETVLDKREKNADSNGRVMELKDDVYSVEVKPDTDYEAGLLKKEENNDSDGNKMGLVDNNIYLKEIEQSAIQS</sequence>
<evidence type="ECO:0000256" key="1">
    <source>
        <dbReference type="SAM" id="MobiDB-lite"/>
    </source>
</evidence>
<protein>
    <submittedName>
        <fullName evidence="2">Uncharacterized protein</fullName>
    </submittedName>
</protein>
<feature type="region of interest" description="Disordered" evidence="1">
    <location>
        <begin position="1"/>
        <end position="28"/>
    </location>
</feature>
<dbReference type="Proteomes" id="UP000749559">
    <property type="component" value="Unassembled WGS sequence"/>
</dbReference>
<organism evidence="2 3">
    <name type="scientific">Owenia fusiformis</name>
    <name type="common">Polychaete worm</name>
    <dbReference type="NCBI Taxonomy" id="6347"/>
    <lineage>
        <taxon>Eukaryota</taxon>
        <taxon>Metazoa</taxon>
        <taxon>Spiralia</taxon>
        <taxon>Lophotrochozoa</taxon>
        <taxon>Annelida</taxon>
        <taxon>Polychaeta</taxon>
        <taxon>Sedentaria</taxon>
        <taxon>Canalipalpata</taxon>
        <taxon>Sabellida</taxon>
        <taxon>Oweniida</taxon>
        <taxon>Oweniidae</taxon>
        <taxon>Owenia</taxon>
    </lineage>
</organism>
<dbReference type="AlphaFoldDB" id="A0A8S4PQE0"/>
<accession>A0A8S4PQE0</accession>
<name>A0A8S4PQE0_OWEFU</name>
<gene>
    <name evidence="2" type="ORF">OFUS_LOCUS18673</name>
</gene>
<evidence type="ECO:0000313" key="3">
    <source>
        <dbReference type="Proteomes" id="UP000749559"/>
    </source>
</evidence>
<feature type="non-terminal residue" evidence="2">
    <location>
        <position position="1"/>
    </location>
</feature>
<evidence type="ECO:0000313" key="2">
    <source>
        <dbReference type="EMBL" id="CAH1793883.1"/>
    </source>
</evidence>
<proteinExistence type="predicted"/>
<keyword evidence="3" id="KW-1185">Reference proteome</keyword>
<feature type="compositionally biased region" description="Polar residues" evidence="1">
    <location>
        <begin position="12"/>
        <end position="24"/>
    </location>
</feature>
<reference evidence="2" key="1">
    <citation type="submission" date="2022-03" db="EMBL/GenBank/DDBJ databases">
        <authorList>
            <person name="Martin C."/>
        </authorList>
    </citation>
    <scope>NUCLEOTIDE SEQUENCE</scope>
</reference>
<dbReference type="EMBL" id="CAIIXF020000009">
    <property type="protein sequence ID" value="CAH1793883.1"/>
    <property type="molecule type" value="Genomic_DNA"/>
</dbReference>